<dbReference type="Proteomes" id="UP001489719">
    <property type="component" value="Unassembled WGS sequence"/>
</dbReference>
<gene>
    <name evidence="1" type="ORF">V1517DRAFT_319938</name>
</gene>
<keyword evidence="2" id="KW-1185">Reference proteome</keyword>
<proteinExistence type="predicted"/>
<evidence type="ECO:0000313" key="2">
    <source>
        <dbReference type="Proteomes" id="UP001489719"/>
    </source>
</evidence>
<protein>
    <submittedName>
        <fullName evidence="1">Uncharacterized protein</fullName>
    </submittedName>
</protein>
<sequence>MPISLDIRALRNELEILHLIVHRNKNQHRQAKWWKYVSIIHRTVKKLVAVPQQEGQPHGAGPKKDVVRISQKDRQMRRGTERKKVDREAETENVPTTKPRKIVFRRTEQSKATGLVKLDMSLRDFEPIRFSHVERAEYLVYRVIPKAFNAFHRLVAHGQYVTLGLVLLATVARIWHILRQDTRVFKPSGRSLPITDNAVTVDEADDLGHVVKRREDEVGDMIAEFQKIRDDDVDMILDGYEDGSVDDGIQVYDENVSEDESPIEESSNISPSKTDNVERRRSEVVDDDLVSLKFFG</sequence>
<organism evidence="1 2">
    <name type="scientific">Lipomyces orientalis</name>
    <dbReference type="NCBI Taxonomy" id="1233043"/>
    <lineage>
        <taxon>Eukaryota</taxon>
        <taxon>Fungi</taxon>
        <taxon>Dikarya</taxon>
        <taxon>Ascomycota</taxon>
        <taxon>Saccharomycotina</taxon>
        <taxon>Lipomycetes</taxon>
        <taxon>Lipomycetales</taxon>
        <taxon>Lipomycetaceae</taxon>
        <taxon>Lipomyces</taxon>
    </lineage>
</organism>
<dbReference type="EMBL" id="MU970059">
    <property type="protein sequence ID" value="KAK9323638.1"/>
    <property type="molecule type" value="Genomic_DNA"/>
</dbReference>
<name>A0ACC3TR15_9ASCO</name>
<comment type="caution">
    <text evidence="1">The sequence shown here is derived from an EMBL/GenBank/DDBJ whole genome shotgun (WGS) entry which is preliminary data.</text>
</comment>
<reference evidence="2" key="1">
    <citation type="journal article" date="2024" name="Front. Bioeng. Biotechnol.">
        <title>Genome-scale model development and genomic sequencing of the oleaginous clade Lipomyces.</title>
        <authorList>
            <person name="Czajka J.J."/>
            <person name="Han Y."/>
            <person name="Kim J."/>
            <person name="Mondo S.J."/>
            <person name="Hofstad B.A."/>
            <person name="Robles A."/>
            <person name="Haridas S."/>
            <person name="Riley R."/>
            <person name="LaButti K."/>
            <person name="Pangilinan J."/>
            <person name="Andreopoulos W."/>
            <person name="Lipzen A."/>
            <person name="Yan J."/>
            <person name="Wang M."/>
            <person name="Ng V."/>
            <person name="Grigoriev I.V."/>
            <person name="Spatafora J.W."/>
            <person name="Magnuson J.K."/>
            <person name="Baker S.E."/>
            <person name="Pomraning K.R."/>
        </authorList>
    </citation>
    <scope>NUCLEOTIDE SEQUENCE [LARGE SCALE GENOMIC DNA]</scope>
    <source>
        <strain evidence="2">CBS 10300</strain>
    </source>
</reference>
<evidence type="ECO:0000313" key="1">
    <source>
        <dbReference type="EMBL" id="KAK9323638.1"/>
    </source>
</evidence>
<accession>A0ACC3TR15</accession>